<organism evidence="2 3">
    <name type="scientific">Terfezia boudieri ATCC MYA-4762</name>
    <dbReference type="NCBI Taxonomy" id="1051890"/>
    <lineage>
        <taxon>Eukaryota</taxon>
        <taxon>Fungi</taxon>
        <taxon>Dikarya</taxon>
        <taxon>Ascomycota</taxon>
        <taxon>Pezizomycotina</taxon>
        <taxon>Pezizomycetes</taxon>
        <taxon>Pezizales</taxon>
        <taxon>Pezizaceae</taxon>
        <taxon>Terfezia</taxon>
    </lineage>
</organism>
<feature type="region of interest" description="Disordered" evidence="1">
    <location>
        <begin position="325"/>
        <end position="416"/>
    </location>
</feature>
<proteinExistence type="predicted"/>
<feature type="region of interest" description="Disordered" evidence="1">
    <location>
        <begin position="1"/>
        <end position="84"/>
    </location>
</feature>
<evidence type="ECO:0000313" key="2">
    <source>
        <dbReference type="EMBL" id="RPB21500.1"/>
    </source>
</evidence>
<feature type="region of interest" description="Disordered" evidence="1">
    <location>
        <begin position="97"/>
        <end position="148"/>
    </location>
</feature>
<feature type="region of interest" description="Disordered" evidence="1">
    <location>
        <begin position="431"/>
        <end position="497"/>
    </location>
</feature>
<feature type="compositionally biased region" description="Basic and acidic residues" evidence="1">
    <location>
        <begin position="74"/>
        <end position="83"/>
    </location>
</feature>
<sequence length="497" mass="55648">MRQQARRYDEDDYQSRSPQYNKDGYQPQDNKNEYQLEGSESRDQPQGFDDGSGEYIDLPKNHHFQNGYQEEQEDGKWGDELPPNHRYYLEMQGAIFDSSSSNPFQSPGRGRTVLQGTKRTFTGLSPAGPRETPPPRQPSAFPRKRKRLLWRENGREELIHQDSPRYLPFPPDTLSSPGRGRTLRRGIRNAWASLSPNGPRKTPPPWEPSLSPRPKKRFRYLHRKEGVDERIVLPSSPSSPFYDISVPSGPLSSEYDGMYQPTEREMNNKISYIDLVSDSTGTPRTPPPRVWSLISSGPHSEEYDGFYQPTEREVRNKIPYIDLVSVSSDSDAPRTPPPKVWPKSNVMGKRNLKKRAPLNPLKSSGNGVSKHVDKKGNNVHKRNGNSVSPTGRPSITAEASSPREGESAFGSPQPAVQVASDFMRKYNFRRSRTVEAKKETEEDMPSGNGVSSGSCITSKTKGRKTPQPPNPKSTRVTRSGAVGKIAGGNAAKSCGRK</sequence>
<feature type="compositionally biased region" description="Polar residues" evidence="1">
    <location>
        <begin position="384"/>
        <end position="399"/>
    </location>
</feature>
<feature type="compositionally biased region" description="Basic and acidic residues" evidence="1">
    <location>
        <begin position="30"/>
        <end position="43"/>
    </location>
</feature>
<reference evidence="2 3" key="1">
    <citation type="journal article" date="2018" name="Nat. Ecol. Evol.">
        <title>Pezizomycetes genomes reveal the molecular basis of ectomycorrhizal truffle lifestyle.</title>
        <authorList>
            <person name="Murat C."/>
            <person name="Payen T."/>
            <person name="Noel B."/>
            <person name="Kuo A."/>
            <person name="Morin E."/>
            <person name="Chen J."/>
            <person name="Kohler A."/>
            <person name="Krizsan K."/>
            <person name="Balestrini R."/>
            <person name="Da Silva C."/>
            <person name="Montanini B."/>
            <person name="Hainaut M."/>
            <person name="Levati E."/>
            <person name="Barry K.W."/>
            <person name="Belfiori B."/>
            <person name="Cichocki N."/>
            <person name="Clum A."/>
            <person name="Dockter R.B."/>
            <person name="Fauchery L."/>
            <person name="Guy J."/>
            <person name="Iotti M."/>
            <person name="Le Tacon F."/>
            <person name="Lindquist E.A."/>
            <person name="Lipzen A."/>
            <person name="Malagnac F."/>
            <person name="Mello A."/>
            <person name="Molinier V."/>
            <person name="Miyauchi S."/>
            <person name="Poulain J."/>
            <person name="Riccioni C."/>
            <person name="Rubini A."/>
            <person name="Sitrit Y."/>
            <person name="Splivallo R."/>
            <person name="Traeger S."/>
            <person name="Wang M."/>
            <person name="Zifcakova L."/>
            <person name="Wipf D."/>
            <person name="Zambonelli A."/>
            <person name="Paolocci F."/>
            <person name="Nowrousian M."/>
            <person name="Ottonello S."/>
            <person name="Baldrian P."/>
            <person name="Spatafora J.W."/>
            <person name="Henrissat B."/>
            <person name="Nagy L.G."/>
            <person name="Aury J.M."/>
            <person name="Wincker P."/>
            <person name="Grigoriev I.V."/>
            <person name="Bonfante P."/>
            <person name="Martin F.M."/>
        </authorList>
    </citation>
    <scope>NUCLEOTIDE SEQUENCE [LARGE SCALE GENOMIC DNA]</scope>
    <source>
        <strain evidence="2 3">ATCC MYA-4762</strain>
    </source>
</reference>
<protein>
    <submittedName>
        <fullName evidence="2">Uncharacterized protein</fullName>
    </submittedName>
</protein>
<feature type="region of interest" description="Disordered" evidence="1">
    <location>
        <begin position="161"/>
        <end position="213"/>
    </location>
</feature>
<dbReference type="EMBL" id="ML121559">
    <property type="protein sequence ID" value="RPB21500.1"/>
    <property type="molecule type" value="Genomic_DNA"/>
</dbReference>
<gene>
    <name evidence="2" type="ORF">L211DRAFT_438843</name>
</gene>
<dbReference type="Proteomes" id="UP000267821">
    <property type="component" value="Unassembled WGS sequence"/>
</dbReference>
<evidence type="ECO:0000256" key="1">
    <source>
        <dbReference type="SAM" id="MobiDB-lite"/>
    </source>
</evidence>
<dbReference type="InParanoid" id="A0A3N4LF39"/>
<keyword evidence="3" id="KW-1185">Reference proteome</keyword>
<feature type="compositionally biased region" description="Polar residues" evidence="1">
    <location>
        <begin position="114"/>
        <end position="123"/>
    </location>
</feature>
<feature type="compositionally biased region" description="Polar residues" evidence="1">
    <location>
        <begin position="448"/>
        <end position="459"/>
    </location>
</feature>
<accession>A0A3N4LF39</accession>
<feature type="region of interest" description="Disordered" evidence="1">
    <location>
        <begin position="277"/>
        <end position="296"/>
    </location>
</feature>
<name>A0A3N4LF39_9PEZI</name>
<dbReference type="AlphaFoldDB" id="A0A3N4LF39"/>
<evidence type="ECO:0000313" key="3">
    <source>
        <dbReference type="Proteomes" id="UP000267821"/>
    </source>
</evidence>